<keyword evidence="2" id="KW-1133">Transmembrane helix</keyword>
<keyword evidence="4" id="KW-1185">Reference proteome</keyword>
<evidence type="ECO:0000313" key="4">
    <source>
        <dbReference type="Proteomes" id="UP000518266"/>
    </source>
</evidence>
<protein>
    <submittedName>
        <fullName evidence="3">Uncharacterized protein</fullName>
    </submittedName>
</protein>
<accession>A0A7J5ZCT9</accession>
<reference evidence="3 4" key="1">
    <citation type="submission" date="2020-03" db="EMBL/GenBank/DDBJ databases">
        <title>Dissostichus mawsoni Genome sequencing and assembly.</title>
        <authorList>
            <person name="Park H."/>
        </authorList>
    </citation>
    <scope>NUCLEOTIDE SEQUENCE [LARGE SCALE GENOMIC DNA]</scope>
    <source>
        <strain evidence="3">DM0001</strain>
        <tissue evidence="3">Muscle</tissue>
    </source>
</reference>
<name>A0A7J5ZCT9_DISMA</name>
<gene>
    <name evidence="3" type="ORF">F7725_012050</name>
</gene>
<feature type="transmembrane region" description="Helical" evidence="2">
    <location>
        <begin position="56"/>
        <end position="84"/>
    </location>
</feature>
<proteinExistence type="predicted"/>
<keyword evidence="2" id="KW-0472">Membrane</keyword>
<keyword evidence="2" id="KW-0812">Transmembrane</keyword>
<organism evidence="3 4">
    <name type="scientific">Dissostichus mawsoni</name>
    <name type="common">Antarctic cod</name>
    <dbReference type="NCBI Taxonomy" id="36200"/>
    <lineage>
        <taxon>Eukaryota</taxon>
        <taxon>Metazoa</taxon>
        <taxon>Chordata</taxon>
        <taxon>Craniata</taxon>
        <taxon>Vertebrata</taxon>
        <taxon>Euteleostomi</taxon>
        <taxon>Actinopterygii</taxon>
        <taxon>Neopterygii</taxon>
        <taxon>Teleostei</taxon>
        <taxon>Neoteleostei</taxon>
        <taxon>Acanthomorphata</taxon>
        <taxon>Eupercaria</taxon>
        <taxon>Perciformes</taxon>
        <taxon>Notothenioidei</taxon>
        <taxon>Nototheniidae</taxon>
        <taxon>Dissostichus</taxon>
    </lineage>
</organism>
<dbReference type="EMBL" id="JAAKFY010000004">
    <property type="protein sequence ID" value="KAF3858849.1"/>
    <property type="molecule type" value="Genomic_DNA"/>
</dbReference>
<dbReference type="AlphaFoldDB" id="A0A7J5ZCT9"/>
<evidence type="ECO:0000256" key="2">
    <source>
        <dbReference type="SAM" id="Phobius"/>
    </source>
</evidence>
<dbReference type="Proteomes" id="UP000518266">
    <property type="component" value="Unassembled WGS sequence"/>
</dbReference>
<sequence>MVMVSGCMAAVGTGADDRLHLSDLSNKVSDDRHAVQWQLGNTLTLCSHWLRALKNLLLLVFFLSFFSCLLSFLLCSLLIFFPFLHLSLFPILPPLSACSVAPSAGSEDFSPSSTDSPPDLASPSALPSSFSSSSPPPASLSSFPSWILSSPSLPLSSPPSLPLSSLLPLSPSHLLPLSPSPLLPLSPSPPPSCPSFLPSGTQLCRCERASVG</sequence>
<feature type="region of interest" description="Disordered" evidence="1">
    <location>
        <begin position="108"/>
        <end position="129"/>
    </location>
</feature>
<evidence type="ECO:0000313" key="3">
    <source>
        <dbReference type="EMBL" id="KAF3858849.1"/>
    </source>
</evidence>
<comment type="caution">
    <text evidence="3">The sequence shown here is derived from an EMBL/GenBank/DDBJ whole genome shotgun (WGS) entry which is preliminary data.</text>
</comment>
<evidence type="ECO:0000256" key="1">
    <source>
        <dbReference type="SAM" id="MobiDB-lite"/>
    </source>
</evidence>